<protein>
    <submittedName>
        <fullName evidence="2">PEP-CTERM sorting domain-containing protein</fullName>
    </submittedName>
</protein>
<dbReference type="NCBIfam" id="TIGR02595">
    <property type="entry name" value="PEP_CTERM"/>
    <property type="match status" value="1"/>
</dbReference>
<comment type="caution">
    <text evidence="2">The sequence shown here is derived from an EMBL/GenBank/DDBJ whole genome shotgun (WGS) entry which is preliminary data.</text>
</comment>
<gene>
    <name evidence="2" type="ORF">QEH52_02425</name>
</gene>
<dbReference type="InterPro" id="IPR013320">
    <property type="entry name" value="ConA-like_dom_sf"/>
</dbReference>
<dbReference type="InterPro" id="IPR013424">
    <property type="entry name" value="Ice-binding_C"/>
</dbReference>
<dbReference type="RefSeq" id="WP_308948391.1">
    <property type="nucleotide sequence ID" value="NZ_JARXHW010000003.1"/>
</dbReference>
<dbReference type="Gene3D" id="2.60.120.200">
    <property type="match status" value="1"/>
</dbReference>
<dbReference type="EMBL" id="JARXHW010000003">
    <property type="protein sequence ID" value="MDQ8206347.1"/>
    <property type="molecule type" value="Genomic_DNA"/>
</dbReference>
<evidence type="ECO:0000313" key="2">
    <source>
        <dbReference type="EMBL" id="MDQ8206347.1"/>
    </source>
</evidence>
<dbReference type="Proteomes" id="UP001225316">
    <property type="component" value="Unassembled WGS sequence"/>
</dbReference>
<name>A0ABU1ATP0_9BACT</name>
<accession>A0ABU1ATP0</accession>
<organism evidence="2 3">
    <name type="scientific">Thalassobacterium maritimum</name>
    <dbReference type="NCBI Taxonomy" id="3041265"/>
    <lineage>
        <taxon>Bacteria</taxon>
        <taxon>Pseudomonadati</taxon>
        <taxon>Verrucomicrobiota</taxon>
        <taxon>Opitutia</taxon>
        <taxon>Puniceicoccales</taxon>
        <taxon>Coraliomargaritaceae</taxon>
        <taxon>Thalassobacterium</taxon>
    </lineage>
</organism>
<feature type="chain" id="PRO_5047532893" evidence="1">
    <location>
        <begin position="26"/>
        <end position="288"/>
    </location>
</feature>
<dbReference type="SUPFAM" id="SSF49899">
    <property type="entry name" value="Concanavalin A-like lectins/glucanases"/>
    <property type="match status" value="1"/>
</dbReference>
<reference evidence="2 3" key="1">
    <citation type="submission" date="2023-04" db="EMBL/GenBank/DDBJ databases">
        <title>A novel bacteria isolated from coastal sediment.</title>
        <authorList>
            <person name="Liu X.-J."/>
            <person name="Du Z.-J."/>
        </authorList>
    </citation>
    <scope>NUCLEOTIDE SEQUENCE [LARGE SCALE GENOMIC DNA]</scope>
    <source>
        <strain evidence="2 3">SDUM461003</strain>
    </source>
</reference>
<evidence type="ECO:0000313" key="3">
    <source>
        <dbReference type="Proteomes" id="UP001225316"/>
    </source>
</evidence>
<proteinExistence type="predicted"/>
<feature type="signal peptide" evidence="1">
    <location>
        <begin position="1"/>
        <end position="25"/>
    </location>
</feature>
<keyword evidence="1" id="KW-0732">Signal</keyword>
<evidence type="ECO:0000256" key="1">
    <source>
        <dbReference type="SAM" id="SignalP"/>
    </source>
</evidence>
<dbReference type="Pfam" id="PF13385">
    <property type="entry name" value="Laminin_G_3"/>
    <property type="match status" value="1"/>
</dbReference>
<keyword evidence="3" id="KW-1185">Reference proteome</keyword>
<sequence length="288" mass="29700">MTQLPLSAVSAFVLFSGLASISANAATLVHYRMGDDTSLVTDSSGNGHSLSSTATETVIPATGDGSAFSNPIPNTGDSNTSMASFSGSQNMAVADPFGSLTAFTAEAYINLAGFKSGTQYVMSQWSTSTNGRSWGIGVASSSGTGTASANELYLLMGTGSSGSEVVPLGLTLTLDTDFYIALTYDGTTGTNDINLYYQDLINSSSLMSSTISSGITTSINNTSGVFRVGAYGASNSANSYWGGNIDEVRVSDTILAQNDLLAVPEPSSFALISGLLALLCVNRRHRRA</sequence>